<gene>
    <name evidence="2" type="ORF">BBA70_00965</name>
</gene>
<keyword evidence="3" id="KW-1185">Reference proteome</keyword>
<feature type="coiled-coil region" evidence="1">
    <location>
        <begin position="5"/>
        <end position="60"/>
    </location>
</feature>
<protein>
    <submittedName>
        <fullName evidence="2">Uncharacterized protein</fullName>
    </submittedName>
</protein>
<organism evidence="2 3">
    <name type="scientific">New Jersey aster yellows phytoplasma</name>
    <dbReference type="NCBI Taxonomy" id="270520"/>
    <lineage>
        <taxon>Bacteria</taxon>
        <taxon>Bacillati</taxon>
        <taxon>Mycoplasmatota</taxon>
        <taxon>Mollicutes</taxon>
        <taxon>Acholeplasmatales</taxon>
        <taxon>Acholeplasmataceae</taxon>
        <taxon>Candidatus Phytoplasma</taxon>
        <taxon>16SrI (Aster yellows group)</taxon>
    </lineage>
</organism>
<dbReference type="RefSeq" id="WP_011412486.1">
    <property type="nucleotide sequence ID" value="NZ_MAPF01000026.1"/>
</dbReference>
<comment type="caution">
    <text evidence="2">The sequence shown here is derived from an EMBL/GenBank/DDBJ whole genome shotgun (WGS) entry which is preliminary data.</text>
</comment>
<dbReference type="EMBL" id="MAPF01000026">
    <property type="protein sequence ID" value="PEH36367.1"/>
    <property type="molecule type" value="Genomic_DNA"/>
</dbReference>
<proteinExistence type="predicted"/>
<keyword evidence="1" id="KW-0175">Coiled coil</keyword>
<evidence type="ECO:0000256" key="1">
    <source>
        <dbReference type="SAM" id="Coils"/>
    </source>
</evidence>
<reference evidence="2" key="1">
    <citation type="submission" date="2017-05" db="EMBL/GenBank/DDBJ databases">
        <title>Genome sequence of Ca. P. asteris strain NJAY.</title>
        <authorList>
            <person name="Lee I.-M."/>
            <person name="Gundersen-Rindal D."/>
            <person name="Sparks M."/>
        </authorList>
    </citation>
    <scope>NUCLEOTIDE SEQUENCE [LARGE SCALE GENOMIC DNA]</scope>
    <source>
        <strain evidence="2">NJAY</strain>
    </source>
</reference>
<accession>A0ABX4K287</accession>
<dbReference type="Proteomes" id="UP000220509">
    <property type="component" value="Unassembled WGS sequence"/>
</dbReference>
<evidence type="ECO:0000313" key="3">
    <source>
        <dbReference type="Proteomes" id="UP000220509"/>
    </source>
</evidence>
<evidence type="ECO:0000313" key="2">
    <source>
        <dbReference type="EMBL" id="PEH36367.1"/>
    </source>
</evidence>
<sequence>MKDSENGLKSQIDKYQKECDDYNTKISKLNPQNEFDKIKIKSLTEQLQGTERLKKDLIEGLNRLFTQDKQFVLSDLNSLYGITSDEE</sequence>
<name>A0ABX4K287_9MOLU</name>